<keyword evidence="1" id="KW-0378">Hydrolase</keyword>
<dbReference type="AlphaFoldDB" id="A0A178IFH3"/>
<dbReference type="STRING" id="1184151.AW736_20595"/>
<dbReference type="PANTHER" id="PTHR22901:SF0">
    <property type="entry name" value="SIALATE O-ACETYLESTERASE"/>
    <property type="match status" value="1"/>
</dbReference>
<name>A0A178IFH3_9BACT</name>
<accession>A0A178IFH3</accession>
<dbReference type="PANTHER" id="PTHR22901">
    <property type="entry name" value="SIALATE O-ACETYLESTERASE"/>
    <property type="match status" value="1"/>
</dbReference>
<dbReference type="RefSeq" id="WP_068772188.1">
    <property type="nucleotide sequence ID" value="NZ_CP109796.1"/>
</dbReference>
<dbReference type="GO" id="GO:0005975">
    <property type="term" value="P:carbohydrate metabolic process"/>
    <property type="evidence" value="ECO:0007669"/>
    <property type="project" value="TreeGrafter"/>
</dbReference>
<evidence type="ECO:0000256" key="1">
    <source>
        <dbReference type="ARBA" id="ARBA00022801"/>
    </source>
</evidence>
<dbReference type="InterPro" id="IPR039329">
    <property type="entry name" value="SIAE"/>
</dbReference>
<comment type="caution">
    <text evidence="3">The sequence shown here is derived from an EMBL/GenBank/DDBJ whole genome shotgun (WGS) entry which is preliminary data.</text>
</comment>
<dbReference type="InterPro" id="IPR005181">
    <property type="entry name" value="SASA"/>
</dbReference>
<organism evidence="3 4">
    <name type="scientific">Termitidicoccus mucosus</name>
    <dbReference type="NCBI Taxonomy" id="1184151"/>
    <lineage>
        <taxon>Bacteria</taxon>
        <taxon>Pseudomonadati</taxon>
        <taxon>Verrucomicrobiota</taxon>
        <taxon>Opitutia</taxon>
        <taxon>Opitutales</taxon>
        <taxon>Opitutaceae</taxon>
        <taxon>Termitidicoccus</taxon>
    </lineage>
</organism>
<dbReference type="Pfam" id="PF03629">
    <property type="entry name" value="SASA"/>
    <property type="match status" value="1"/>
</dbReference>
<evidence type="ECO:0000259" key="2">
    <source>
        <dbReference type="Pfam" id="PF03629"/>
    </source>
</evidence>
<evidence type="ECO:0000313" key="4">
    <source>
        <dbReference type="Proteomes" id="UP000078486"/>
    </source>
</evidence>
<sequence>MIKRGIYYGRLFFGAGVAFAFAWPCLAEVVPAALFTDHAVLQRDMPLPVWGRANPRDAVRVEFAGQAQETRADAAGRWLVRLGPVSAPGPHVMKITGPDNTVAISDVLAGEVWLCSGQSNMRFPLSKAAGGREAAAAAGNPQLRLFDVPLVPSRQPACDVAGAWKRCEPATATDFSAVAYYFGAQLQKALGCPVGLIHSSWGGTVAKSWMPLEALRADPRFDVMMEREQERLEKLPETKNKYERDRAAWAKRREKNPATAGPAPVFHDAASKAAPAHLYNGMIHPLIPYAMRGVAWYQGESNRTSPAQYGIHLPELIKSWRSAWGQDDPRFGTDYPFLIVQIANYLERKDDPNLRSPWAEIREVQRLTALATPNTALVVAIDLGEAGNIHPANKPDVGKRLALAAERLAYGHDVVASGPSVRDVKWAASEVTVSFDNAEGGLVSHGALAGFALAGSDGKFFNAEAMMSADAVVVSSKHVRKPDKVRYLWADNPRASLYNKQGLPASPFEVRR</sequence>
<dbReference type="SUPFAM" id="SSF52266">
    <property type="entry name" value="SGNH hydrolase"/>
    <property type="match status" value="1"/>
</dbReference>
<protein>
    <recommendedName>
        <fullName evidence="2">Sialate O-acetylesterase domain-containing protein</fullName>
    </recommendedName>
</protein>
<dbReference type="Gene3D" id="3.40.50.1110">
    <property type="entry name" value="SGNH hydrolase"/>
    <property type="match status" value="1"/>
</dbReference>
<feature type="domain" description="Sialate O-acetylesterase" evidence="2">
    <location>
        <begin position="278"/>
        <end position="404"/>
    </location>
</feature>
<reference evidence="3 4" key="1">
    <citation type="submission" date="2016-01" db="EMBL/GenBank/DDBJ databases">
        <title>High potential of lignocellulose degradation of a new Verrucomicrobia species.</title>
        <authorList>
            <person name="Wang Y."/>
            <person name="Shi Y."/>
            <person name="Qiu Z."/>
            <person name="Liu S."/>
            <person name="Yang H."/>
        </authorList>
    </citation>
    <scope>NUCLEOTIDE SEQUENCE [LARGE SCALE GENOMIC DNA]</scope>
    <source>
        <strain evidence="3 4">TSB47</strain>
    </source>
</reference>
<gene>
    <name evidence="3" type="ORF">AW736_20595</name>
</gene>
<dbReference type="GO" id="GO:0001681">
    <property type="term" value="F:sialate O-acetylesterase activity"/>
    <property type="evidence" value="ECO:0007669"/>
    <property type="project" value="InterPro"/>
</dbReference>
<proteinExistence type="predicted"/>
<dbReference type="InterPro" id="IPR036514">
    <property type="entry name" value="SGNH_hydro_sf"/>
</dbReference>
<keyword evidence="4" id="KW-1185">Reference proteome</keyword>
<dbReference type="Proteomes" id="UP000078486">
    <property type="component" value="Unassembled WGS sequence"/>
</dbReference>
<dbReference type="EMBL" id="LRRQ01000157">
    <property type="protein sequence ID" value="OAM87776.1"/>
    <property type="molecule type" value="Genomic_DNA"/>
</dbReference>
<evidence type="ECO:0000313" key="3">
    <source>
        <dbReference type="EMBL" id="OAM87776.1"/>
    </source>
</evidence>
<dbReference type="OrthoDB" id="183320at2"/>